<evidence type="ECO:0000313" key="1">
    <source>
        <dbReference type="EMBL" id="HAV91597.1"/>
    </source>
</evidence>
<evidence type="ECO:0000313" key="2">
    <source>
        <dbReference type="Proteomes" id="UP000264062"/>
    </source>
</evidence>
<dbReference type="EMBL" id="DMZY01000006">
    <property type="protein sequence ID" value="HAV91597.1"/>
    <property type="molecule type" value="Genomic_DNA"/>
</dbReference>
<name>A0A350H7T1_UNCW3</name>
<sequence>MKKMLFFGALMLLFVSSCSLIGYNSITINIPSEYLSQIDKLVVSIAEGDNVEEQEIEEISEKISFTHWGKIDVIMAYAYNLQGILLFTGKGGDGNLNITLDYAGANAASHVVIFQDGLPWNTTSMEDMLIAEGFTTGEGENQYEFITSDSIPDFELNPYEDLLIIANDQSQTFYNVIGENNDMVNAFVNAGGTILWEVCDNGWAYGDIKTAGIVLPAEVEINLRYESHNKIMQPEHKMFDGITATELYNNYASHEYLTNLPASTNILMNGSDSNEPTLVVYPYGAGIVFMTGQPLEHAYVYQPDSMGLILPRLVKLVLGKM</sequence>
<dbReference type="PROSITE" id="PS51257">
    <property type="entry name" value="PROKAR_LIPOPROTEIN"/>
    <property type="match status" value="1"/>
</dbReference>
<organism evidence="1 2">
    <name type="scientific">candidate division WOR-3 bacterium</name>
    <dbReference type="NCBI Taxonomy" id="2052148"/>
    <lineage>
        <taxon>Bacteria</taxon>
        <taxon>Bacteria division WOR-3</taxon>
    </lineage>
</organism>
<reference evidence="1 2" key="1">
    <citation type="journal article" date="2018" name="Nat. Biotechnol.">
        <title>A standardized bacterial taxonomy based on genome phylogeny substantially revises the tree of life.</title>
        <authorList>
            <person name="Parks D.H."/>
            <person name="Chuvochina M."/>
            <person name="Waite D.W."/>
            <person name="Rinke C."/>
            <person name="Skarshewski A."/>
            <person name="Chaumeil P.A."/>
            <person name="Hugenholtz P."/>
        </authorList>
    </citation>
    <scope>NUCLEOTIDE SEQUENCE [LARGE SCALE GENOMIC DNA]</scope>
    <source>
        <strain evidence="1">UBA9956</strain>
    </source>
</reference>
<protein>
    <submittedName>
        <fullName evidence="1">Uncharacterized protein</fullName>
    </submittedName>
</protein>
<dbReference type="AlphaFoldDB" id="A0A350H7T1"/>
<dbReference type="Proteomes" id="UP000264062">
    <property type="component" value="Unassembled WGS sequence"/>
</dbReference>
<proteinExistence type="predicted"/>
<accession>A0A350H7T1</accession>
<gene>
    <name evidence="1" type="ORF">DCW38_00185</name>
</gene>
<comment type="caution">
    <text evidence="1">The sequence shown here is derived from an EMBL/GenBank/DDBJ whole genome shotgun (WGS) entry which is preliminary data.</text>
</comment>